<evidence type="ECO:0000256" key="3">
    <source>
        <dbReference type="ARBA" id="ARBA00038209"/>
    </source>
</evidence>
<comment type="similarity">
    <text evidence="3 5">Belongs to the UDP-N-acetylglucosamine 2-epimerase family.</text>
</comment>
<evidence type="ECO:0000313" key="7">
    <source>
        <dbReference type="EMBL" id="GAA4013587.1"/>
    </source>
</evidence>
<organism evidence="7 8">
    <name type="scientific">Sphingomonas swuensis</name>
    <dbReference type="NCBI Taxonomy" id="977800"/>
    <lineage>
        <taxon>Bacteria</taxon>
        <taxon>Pseudomonadati</taxon>
        <taxon>Pseudomonadota</taxon>
        <taxon>Alphaproteobacteria</taxon>
        <taxon>Sphingomonadales</taxon>
        <taxon>Sphingomonadaceae</taxon>
        <taxon>Sphingomonas</taxon>
    </lineage>
</organism>
<dbReference type="RefSeq" id="WP_344706262.1">
    <property type="nucleotide sequence ID" value="NZ_BAABBQ010000001.1"/>
</dbReference>
<dbReference type="EC" id="5.1.3.14" evidence="4"/>
<evidence type="ECO:0000256" key="4">
    <source>
        <dbReference type="ARBA" id="ARBA00038858"/>
    </source>
</evidence>
<feature type="domain" description="UDP-N-acetylglucosamine 2-epimerase" evidence="6">
    <location>
        <begin position="32"/>
        <end position="357"/>
    </location>
</feature>
<dbReference type="SUPFAM" id="SSF53756">
    <property type="entry name" value="UDP-Glycosyltransferase/glycogen phosphorylase"/>
    <property type="match status" value="1"/>
</dbReference>
<reference evidence="8" key="1">
    <citation type="journal article" date="2019" name="Int. J. Syst. Evol. Microbiol.">
        <title>The Global Catalogue of Microorganisms (GCM) 10K type strain sequencing project: providing services to taxonomists for standard genome sequencing and annotation.</title>
        <authorList>
            <consortium name="The Broad Institute Genomics Platform"/>
            <consortium name="The Broad Institute Genome Sequencing Center for Infectious Disease"/>
            <person name="Wu L."/>
            <person name="Ma J."/>
        </authorList>
    </citation>
    <scope>NUCLEOTIDE SEQUENCE [LARGE SCALE GENOMIC DNA]</scope>
    <source>
        <strain evidence="8">JCM 17563</strain>
    </source>
</reference>
<protein>
    <recommendedName>
        <fullName evidence="4">UDP-N-acetylglucosamine 2-epimerase (non-hydrolyzing)</fullName>
        <ecNumber evidence="4">5.1.3.14</ecNumber>
    </recommendedName>
</protein>
<evidence type="ECO:0000256" key="5">
    <source>
        <dbReference type="RuleBase" id="RU003513"/>
    </source>
</evidence>
<proteinExistence type="inferred from homology"/>
<dbReference type="Pfam" id="PF02350">
    <property type="entry name" value="Epimerase_2"/>
    <property type="match status" value="1"/>
</dbReference>
<dbReference type="PANTHER" id="PTHR43174">
    <property type="entry name" value="UDP-N-ACETYLGLUCOSAMINE 2-EPIMERASE"/>
    <property type="match status" value="1"/>
</dbReference>
<evidence type="ECO:0000256" key="2">
    <source>
        <dbReference type="ARBA" id="ARBA00036080"/>
    </source>
</evidence>
<comment type="catalytic activity">
    <reaction evidence="2">
        <text>UDP-N-acetyl-alpha-D-glucosamine = UDP-N-acetyl-alpha-D-mannosamine</text>
        <dbReference type="Rhea" id="RHEA:17213"/>
        <dbReference type="ChEBI" id="CHEBI:57705"/>
        <dbReference type="ChEBI" id="CHEBI:68623"/>
        <dbReference type="EC" id="5.1.3.14"/>
    </reaction>
</comment>
<comment type="caution">
    <text evidence="7">The sequence shown here is derived from an EMBL/GenBank/DDBJ whole genome shotgun (WGS) entry which is preliminary data.</text>
</comment>
<dbReference type="EMBL" id="BAABBQ010000001">
    <property type="protein sequence ID" value="GAA4013587.1"/>
    <property type="molecule type" value="Genomic_DNA"/>
</dbReference>
<sequence length="373" mass="39909">MSSRQLLLVIGTRPEAIKLAPVIHTLIERGHEPRIALTGQHPHLDPTLYGLGNVPAVRLRCKAGPDPRHHAELVAAALQPELRGPSRPDLLIVQGDTSSALGGALGAAAAAVPLAHVEAGLRSHDLALPWPEEGNRVEIDALSDLLFAATEGNAANLREEGLGGEIMVTGNTAIDALFQTLASLPPRLLDAGGLPRLLVTCHRRENWGLAFTPIATALVELARSPFLRIEVVLHSNPAMADAARMMLGGHPRLRLLAPLDHRGMVAALRSANLVLSDSGGIQEEAPALGIPLLVLRSRTERPEGIASGNSMLVGSDRETIVREVRRLLDDRAAYRAMSIPALPFGDGQAAPRIVDGIEEWMVRSGRRQERQIA</sequence>
<dbReference type="PANTHER" id="PTHR43174:SF2">
    <property type="entry name" value="UDP-N-ACETYLGLUCOSAMINE 2-EPIMERASE"/>
    <property type="match status" value="1"/>
</dbReference>
<dbReference type="Proteomes" id="UP001500235">
    <property type="component" value="Unassembled WGS sequence"/>
</dbReference>
<keyword evidence="1 5" id="KW-0413">Isomerase</keyword>
<accession>A0ABP7SM13</accession>
<gene>
    <name evidence="7" type="primary">wecB</name>
    <name evidence="7" type="ORF">GCM10022280_09850</name>
</gene>
<name>A0ABP7SM13_9SPHN</name>
<keyword evidence="8" id="KW-1185">Reference proteome</keyword>
<evidence type="ECO:0000259" key="6">
    <source>
        <dbReference type="Pfam" id="PF02350"/>
    </source>
</evidence>
<dbReference type="CDD" id="cd03786">
    <property type="entry name" value="GTB_UDP-GlcNAc_2-Epimerase"/>
    <property type="match status" value="1"/>
</dbReference>
<dbReference type="NCBIfam" id="TIGR00236">
    <property type="entry name" value="wecB"/>
    <property type="match status" value="1"/>
</dbReference>
<evidence type="ECO:0000256" key="1">
    <source>
        <dbReference type="ARBA" id="ARBA00023235"/>
    </source>
</evidence>
<dbReference type="InterPro" id="IPR003331">
    <property type="entry name" value="UDP_GlcNAc_Epimerase_2_dom"/>
</dbReference>
<evidence type="ECO:0000313" key="8">
    <source>
        <dbReference type="Proteomes" id="UP001500235"/>
    </source>
</evidence>
<dbReference type="InterPro" id="IPR029767">
    <property type="entry name" value="WecB-like"/>
</dbReference>
<dbReference type="Gene3D" id="3.40.50.2000">
    <property type="entry name" value="Glycogen Phosphorylase B"/>
    <property type="match status" value="2"/>
</dbReference>